<keyword evidence="1" id="KW-0472">Membrane</keyword>
<feature type="transmembrane region" description="Helical" evidence="1">
    <location>
        <begin position="103"/>
        <end position="123"/>
    </location>
</feature>
<feature type="transmembrane region" description="Helical" evidence="1">
    <location>
        <begin position="218"/>
        <end position="236"/>
    </location>
</feature>
<evidence type="ECO:0000256" key="1">
    <source>
        <dbReference type="SAM" id="Phobius"/>
    </source>
</evidence>
<protein>
    <submittedName>
        <fullName evidence="2">Uu.00g070850.m01.CDS01</fullName>
    </submittedName>
</protein>
<keyword evidence="1" id="KW-1133">Transmembrane helix</keyword>
<gene>
    <name evidence="2" type="ORF">KHLLAP_LOCUS11928</name>
</gene>
<evidence type="ECO:0000313" key="2">
    <source>
        <dbReference type="EMBL" id="CAJ2511460.1"/>
    </source>
</evidence>
<keyword evidence="3" id="KW-1185">Reference proteome</keyword>
<proteinExistence type="predicted"/>
<reference evidence="2" key="1">
    <citation type="submission" date="2023-10" db="EMBL/GenBank/DDBJ databases">
        <authorList>
            <person name="Hackl T."/>
        </authorList>
    </citation>
    <scope>NUCLEOTIDE SEQUENCE</scope>
</reference>
<name>A0AAI8VVM2_9PEZI</name>
<accession>A0AAI8VVM2</accession>
<dbReference type="EMBL" id="CAUWAG010000018">
    <property type="protein sequence ID" value="CAJ2511460.1"/>
    <property type="molecule type" value="Genomic_DNA"/>
</dbReference>
<keyword evidence="1" id="KW-0812">Transmembrane</keyword>
<dbReference type="AlphaFoldDB" id="A0AAI8VVM2"/>
<feature type="transmembrane region" description="Helical" evidence="1">
    <location>
        <begin position="61"/>
        <end position="83"/>
    </location>
</feature>
<sequence length="290" mass="30421">MDLKTATTRLRRTFAYPTDTTTPSSSPSPSIADVALDEQEQEELIHALAQQNASRNAQFRLILLALPVLSALPYIITLSSLVFSPRRSSGSGGGGDAPKRTALNFYIALLALSSLGVTAWTLWSLPPGVTGIRALDAWVAGSKRGSNGNGDIHGGNGDTSSDSYGYNSISSGSGSAVGGGRNDTTTTAALGPLGANAQRRRRSSFSFWAQHRSPLEQYLPFLNMGLCAVLVVTGVLSSGASSVAADHWGHVGLGNLPAIVYVVVLVAKMVMGSVDPERELVALRYEFKGA</sequence>
<evidence type="ECO:0000313" key="3">
    <source>
        <dbReference type="Proteomes" id="UP001295740"/>
    </source>
</evidence>
<feature type="transmembrane region" description="Helical" evidence="1">
    <location>
        <begin position="248"/>
        <end position="270"/>
    </location>
</feature>
<organism evidence="2 3">
    <name type="scientific">Anthostomella pinea</name>
    <dbReference type="NCBI Taxonomy" id="933095"/>
    <lineage>
        <taxon>Eukaryota</taxon>
        <taxon>Fungi</taxon>
        <taxon>Dikarya</taxon>
        <taxon>Ascomycota</taxon>
        <taxon>Pezizomycotina</taxon>
        <taxon>Sordariomycetes</taxon>
        <taxon>Xylariomycetidae</taxon>
        <taxon>Xylariales</taxon>
        <taxon>Xylariaceae</taxon>
        <taxon>Anthostomella</taxon>
    </lineage>
</organism>
<dbReference type="Proteomes" id="UP001295740">
    <property type="component" value="Unassembled WGS sequence"/>
</dbReference>
<comment type="caution">
    <text evidence="2">The sequence shown here is derived from an EMBL/GenBank/DDBJ whole genome shotgun (WGS) entry which is preliminary data.</text>
</comment>